<name>A0ABX2WIE2_9MICO</name>
<dbReference type="EMBL" id="LZEM01000018">
    <property type="protein sequence ID" value="OAZ40933.1"/>
    <property type="molecule type" value="Genomic_DNA"/>
</dbReference>
<protein>
    <submittedName>
        <fullName evidence="1">Uncharacterized protein</fullName>
    </submittedName>
</protein>
<accession>A0ABX2WIE2</accession>
<gene>
    <name evidence="1" type="ORF">A9Z40_03045</name>
</gene>
<evidence type="ECO:0000313" key="2">
    <source>
        <dbReference type="Proteomes" id="UP000093918"/>
    </source>
</evidence>
<keyword evidence="2" id="KW-1185">Reference proteome</keyword>
<reference evidence="2" key="1">
    <citation type="submission" date="2016-06" db="EMBL/GenBank/DDBJ databases">
        <title>Genome sequencing of cellulolytic organisms.</title>
        <authorList>
            <person name="Bohra V."/>
            <person name="Dafale N.A."/>
            <person name="Purohit H.J."/>
        </authorList>
    </citation>
    <scope>NUCLEOTIDE SEQUENCE [LARGE SCALE GENOMIC DNA]</scope>
    <source>
        <strain evidence="2">ND21</strain>
    </source>
</reference>
<organism evidence="1 2">
    <name type="scientific">Microbacterium arborescens</name>
    <dbReference type="NCBI Taxonomy" id="33883"/>
    <lineage>
        <taxon>Bacteria</taxon>
        <taxon>Bacillati</taxon>
        <taxon>Actinomycetota</taxon>
        <taxon>Actinomycetes</taxon>
        <taxon>Micrococcales</taxon>
        <taxon>Microbacteriaceae</taxon>
        <taxon>Microbacterium</taxon>
    </lineage>
</organism>
<dbReference type="RefSeq" id="WP_064956038.1">
    <property type="nucleotide sequence ID" value="NZ_LZEM01000018.1"/>
</dbReference>
<comment type="caution">
    <text evidence="1">The sequence shown here is derived from an EMBL/GenBank/DDBJ whole genome shotgun (WGS) entry which is preliminary data.</text>
</comment>
<dbReference type="Proteomes" id="UP000093918">
    <property type="component" value="Unassembled WGS sequence"/>
</dbReference>
<evidence type="ECO:0000313" key="1">
    <source>
        <dbReference type="EMBL" id="OAZ40933.1"/>
    </source>
</evidence>
<sequence length="140" mass="15208">MHTEPEFTLWDGYLAEWQRTIDALTLPVPDGFTFPALPPGDPEAKVLYAVGCGEVAAMLTWITAVECAVIEAHLAGDHSTADRWLSVAALWPRTSTYKTYNDPDVPITWREAVLIPALAGDFSKMQEHATGVPTAPNGAD</sequence>
<proteinExistence type="predicted"/>